<name>A0ABP7PDI3_9GAMM</name>
<dbReference type="EMBL" id="BAABBO010000009">
    <property type="protein sequence ID" value="GAA3963918.1"/>
    <property type="molecule type" value="Genomic_DNA"/>
</dbReference>
<protein>
    <recommendedName>
        <fullName evidence="3">Transposase</fullName>
    </recommendedName>
</protein>
<proteinExistence type="predicted"/>
<keyword evidence="2" id="KW-1185">Reference proteome</keyword>
<accession>A0ABP7PDI3</accession>
<evidence type="ECO:0000313" key="1">
    <source>
        <dbReference type="EMBL" id="GAA3963918.1"/>
    </source>
</evidence>
<gene>
    <name evidence="1" type="ORF">GCM10022278_22190</name>
</gene>
<comment type="caution">
    <text evidence="1">The sequence shown here is derived from an EMBL/GenBank/DDBJ whole genome shotgun (WGS) entry which is preliminary data.</text>
</comment>
<organism evidence="1 2">
    <name type="scientific">Allohahella marinimesophila</name>
    <dbReference type="NCBI Taxonomy" id="1054972"/>
    <lineage>
        <taxon>Bacteria</taxon>
        <taxon>Pseudomonadati</taxon>
        <taxon>Pseudomonadota</taxon>
        <taxon>Gammaproteobacteria</taxon>
        <taxon>Oceanospirillales</taxon>
        <taxon>Hahellaceae</taxon>
        <taxon>Allohahella</taxon>
    </lineage>
</organism>
<dbReference type="Proteomes" id="UP001501337">
    <property type="component" value="Unassembled WGS sequence"/>
</dbReference>
<evidence type="ECO:0008006" key="3">
    <source>
        <dbReference type="Google" id="ProtNLM"/>
    </source>
</evidence>
<evidence type="ECO:0000313" key="2">
    <source>
        <dbReference type="Proteomes" id="UP001501337"/>
    </source>
</evidence>
<sequence length="68" mass="7487">MIVSRGHTAMNQEKNCQYNKLQKLYEAKLAQIERRGSKGSTLRELVLMAEADAISQVMSGGSSNVSDL</sequence>
<reference evidence="2" key="1">
    <citation type="journal article" date="2019" name="Int. J. Syst. Evol. Microbiol.">
        <title>The Global Catalogue of Microorganisms (GCM) 10K type strain sequencing project: providing services to taxonomists for standard genome sequencing and annotation.</title>
        <authorList>
            <consortium name="The Broad Institute Genomics Platform"/>
            <consortium name="The Broad Institute Genome Sequencing Center for Infectious Disease"/>
            <person name="Wu L."/>
            <person name="Ma J."/>
        </authorList>
    </citation>
    <scope>NUCLEOTIDE SEQUENCE [LARGE SCALE GENOMIC DNA]</scope>
    <source>
        <strain evidence="2">JCM 17555</strain>
    </source>
</reference>